<evidence type="ECO:0000313" key="2">
    <source>
        <dbReference type="EMBL" id="MET4563336.1"/>
    </source>
</evidence>
<keyword evidence="1" id="KW-0472">Membrane</keyword>
<evidence type="ECO:0000313" key="3">
    <source>
        <dbReference type="Proteomes" id="UP001549363"/>
    </source>
</evidence>
<dbReference type="RefSeq" id="WP_354473184.1">
    <property type="nucleotide sequence ID" value="NZ_JBEPSB010000038.1"/>
</dbReference>
<keyword evidence="3" id="KW-1185">Reference proteome</keyword>
<keyword evidence="1" id="KW-0812">Transmembrane</keyword>
<dbReference type="Proteomes" id="UP001549363">
    <property type="component" value="Unassembled WGS sequence"/>
</dbReference>
<feature type="transmembrane region" description="Helical" evidence="1">
    <location>
        <begin position="39"/>
        <end position="57"/>
    </location>
</feature>
<evidence type="ECO:0000256" key="1">
    <source>
        <dbReference type="SAM" id="Phobius"/>
    </source>
</evidence>
<dbReference type="EMBL" id="JBEPSB010000038">
    <property type="protein sequence ID" value="MET4563336.1"/>
    <property type="molecule type" value="Genomic_DNA"/>
</dbReference>
<accession>A0ABV2PQX7</accession>
<protein>
    <submittedName>
        <fullName evidence="2">Uncharacterized protein YacL</fullName>
    </submittedName>
</protein>
<organism evidence="2 3">
    <name type="scientific">Lysinibacillus parviboronicapiens</name>
    <dbReference type="NCBI Taxonomy" id="436516"/>
    <lineage>
        <taxon>Bacteria</taxon>
        <taxon>Bacillati</taxon>
        <taxon>Bacillota</taxon>
        <taxon>Bacilli</taxon>
        <taxon>Bacillales</taxon>
        <taxon>Bacillaceae</taxon>
        <taxon>Lysinibacillus</taxon>
    </lineage>
</organism>
<name>A0ABV2PQX7_9BACI</name>
<proteinExistence type="predicted"/>
<sequence length="71" mass="7983">MEWRNRDWKWVTGILIGIIILLVASIFAKNTGIEVNFSIISSAVSIALALVAIFFAFKQDSDNRRGNDNLE</sequence>
<feature type="transmembrane region" description="Helical" evidence="1">
    <location>
        <begin position="7"/>
        <end position="27"/>
    </location>
</feature>
<keyword evidence="1" id="KW-1133">Transmembrane helix</keyword>
<gene>
    <name evidence="2" type="ORF">ABIA69_004533</name>
</gene>
<comment type="caution">
    <text evidence="2">The sequence shown here is derived from an EMBL/GenBank/DDBJ whole genome shotgun (WGS) entry which is preliminary data.</text>
</comment>
<reference evidence="2 3" key="1">
    <citation type="submission" date="2024-06" db="EMBL/GenBank/DDBJ databases">
        <title>Sorghum-associated microbial communities from plants grown in Nebraska, USA.</title>
        <authorList>
            <person name="Schachtman D."/>
        </authorList>
    </citation>
    <scope>NUCLEOTIDE SEQUENCE [LARGE SCALE GENOMIC DNA]</scope>
    <source>
        <strain evidence="2 3">736</strain>
    </source>
</reference>